<proteinExistence type="predicted"/>
<evidence type="ECO:0000256" key="1">
    <source>
        <dbReference type="ARBA" id="ARBA00004141"/>
    </source>
</evidence>
<evidence type="ECO:0000256" key="5">
    <source>
        <dbReference type="ARBA" id="ARBA00023136"/>
    </source>
</evidence>
<comment type="subcellular location">
    <subcellularLocation>
        <location evidence="1">Membrane</location>
        <topology evidence="1">Multi-pass membrane protein</topology>
    </subcellularLocation>
</comment>
<evidence type="ECO:0000256" key="4">
    <source>
        <dbReference type="ARBA" id="ARBA00022989"/>
    </source>
</evidence>
<evidence type="ECO:0000259" key="8">
    <source>
        <dbReference type="Pfam" id="PF16916"/>
    </source>
</evidence>
<dbReference type="EMBL" id="MLJW01000010">
    <property type="protein sequence ID" value="OIR14953.1"/>
    <property type="molecule type" value="Genomic_DNA"/>
</dbReference>
<evidence type="ECO:0000256" key="3">
    <source>
        <dbReference type="ARBA" id="ARBA00022692"/>
    </source>
</evidence>
<dbReference type="NCBIfam" id="TIGR01297">
    <property type="entry name" value="CDF"/>
    <property type="match status" value="1"/>
</dbReference>
<dbReference type="GO" id="GO:0015341">
    <property type="term" value="F:zinc efflux antiporter activity"/>
    <property type="evidence" value="ECO:0007669"/>
    <property type="project" value="TreeGrafter"/>
</dbReference>
<feature type="transmembrane region" description="Helical" evidence="6">
    <location>
        <begin position="178"/>
        <end position="195"/>
    </location>
</feature>
<dbReference type="Pfam" id="PF01545">
    <property type="entry name" value="Cation_efflux"/>
    <property type="match status" value="1"/>
</dbReference>
<comment type="caution">
    <text evidence="9">The sequence shown here is derived from an EMBL/GenBank/DDBJ whole genome shotgun (WGS) entry which is preliminary data.</text>
</comment>
<dbReference type="PANTHER" id="PTHR43840">
    <property type="entry name" value="MITOCHONDRIAL METAL TRANSPORTER 1-RELATED"/>
    <property type="match status" value="1"/>
</dbReference>
<accession>A0A1J5T255</accession>
<feature type="transmembrane region" description="Helical" evidence="6">
    <location>
        <begin position="110"/>
        <end position="132"/>
    </location>
</feature>
<dbReference type="GO" id="GO:0015086">
    <property type="term" value="F:cadmium ion transmembrane transporter activity"/>
    <property type="evidence" value="ECO:0007669"/>
    <property type="project" value="TreeGrafter"/>
</dbReference>
<feature type="domain" description="Cation efflux protein transmembrane" evidence="7">
    <location>
        <begin position="11"/>
        <end position="203"/>
    </location>
</feature>
<sequence>MNSGLTRYARASIIAALATIVLKSAAYWLTGSVGLLSDAVESVVNVVGGIMAYWMLTVASKPADQEHAYGHDKAEYFSSGVEGGLIVIAAISIGWAAVPRLFHPQALEKIGVGLVVSVVASVVNLVVALWILRAGRRYQSITLEANARHLLTDVWTSVGVLVAVALVPITGWDWLDPVIALIVAANIVWTGSSIVRRSISGLMDESIGADDRARVEQVLERYRAGGVNFHAVMTRQSGSRRFVSMHVLVPGEWTVQRGHELAERIEADVRESLGNAHVITHLEPSEDPVSFEDETLERRGK</sequence>
<feature type="transmembrane region" description="Helical" evidence="6">
    <location>
        <begin position="42"/>
        <end position="59"/>
    </location>
</feature>
<dbReference type="InterPro" id="IPR036837">
    <property type="entry name" value="Cation_efflux_CTD_sf"/>
</dbReference>
<dbReference type="InterPro" id="IPR002524">
    <property type="entry name" value="Cation_efflux"/>
</dbReference>
<evidence type="ECO:0000256" key="6">
    <source>
        <dbReference type="SAM" id="Phobius"/>
    </source>
</evidence>
<keyword evidence="5 6" id="KW-0472">Membrane</keyword>
<reference evidence="9" key="1">
    <citation type="submission" date="2016-10" db="EMBL/GenBank/DDBJ databases">
        <title>Sequence of Gallionella enrichment culture.</title>
        <authorList>
            <person name="Poehlein A."/>
            <person name="Muehling M."/>
            <person name="Daniel R."/>
        </authorList>
    </citation>
    <scope>NUCLEOTIDE SEQUENCE</scope>
</reference>
<gene>
    <name evidence="9" type="primary">fieF_1</name>
    <name evidence="9" type="ORF">GALL_40700</name>
</gene>
<evidence type="ECO:0000256" key="2">
    <source>
        <dbReference type="ARBA" id="ARBA00022448"/>
    </source>
</evidence>
<dbReference type="InterPro" id="IPR027469">
    <property type="entry name" value="Cation_efflux_TMD_sf"/>
</dbReference>
<dbReference type="Gene3D" id="3.30.70.1350">
    <property type="entry name" value="Cation efflux protein, cytoplasmic domain"/>
    <property type="match status" value="1"/>
</dbReference>
<dbReference type="Pfam" id="PF16916">
    <property type="entry name" value="ZT_dimer"/>
    <property type="match status" value="1"/>
</dbReference>
<dbReference type="AlphaFoldDB" id="A0A1J5T255"/>
<dbReference type="Gene3D" id="1.20.1510.10">
    <property type="entry name" value="Cation efflux protein transmembrane domain"/>
    <property type="match status" value="1"/>
</dbReference>
<evidence type="ECO:0000313" key="9">
    <source>
        <dbReference type="EMBL" id="OIR14953.1"/>
    </source>
</evidence>
<keyword evidence="2" id="KW-0813">Transport</keyword>
<dbReference type="InterPro" id="IPR027470">
    <property type="entry name" value="Cation_efflux_CTD"/>
</dbReference>
<keyword evidence="3 6" id="KW-0812">Transmembrane</keyword>
<evidence type="ECO:0000259" key="7">
    <source>
        <dbReference type="Pfam" id="PF01545"/>
    </source>
</evidence>
<protein>
    <submittedName>
        <fullName evidence="9">Ferrous-iron efflux pump FieF</fullName>
    </submittedName>
</protein>
<name>A0A1J5T255_9ZZZZ</name>
<dbReference type="GO" id="GO:0005886">
    <property type="term" value="C:plasma membrane"/>
    <property type="evidence" value="ECO:0007669"/>
    <property type="project" value="TreeGrafter"/>
</dbReference>
<feature type="transmembrane region" description="Helical" evidence="6">
    <location>
        <begin position="80"/>
        <end position="98"/>
    </location>
</feature>
<dbReference type="GO" id="GO:0015093">
    <property type="term" value="F:ferrous iron transmembrane transporter activity"/>
    <property type="evidence" value="ECO:0007669"/>
    <property type="project" value="TreeGrafter"/>
</dbReference>
<dbReference type="SUPFAM" id="SSF161111">
    <property type="entry name" value="Cation efflux protein transmembrane domain-like"/>
    <property type="match status" value="1"/>
</dbReference>
<dbReference type="PANTHER" id="PTHR43840:SF15">
    <property type="entry name" value="MITOCHONDRIAL METAL TRANSPORTER 1-RELATED"/>
    <property type="match status" value="1"/>
</dbReference>
<dbReference type="InterPro" id="IPR058533">
    <property type="entry name" value="Cation_efflux_TM"/>
</dbReference>
<feature type="domain" description="Cation efflux protein cytoplasmic" evidence="8">
    <location>
        <begin position="210"/>
        <end position="284"/>
    </location>
</feature>
<feature type="transmembrane region" description="Helical" evidence="6">
    <location>
        <begin position="153"/>
        <end position="172"/>
    </location>
</feature>
<keyword evidence="4 6" id="KW-1133">Transmembrane helix</keyword>
<dbReference type="SUPFAM" id="SSF160240">
    <property type="entry name" value="Cation efflux protein cytoplasmic domain-like"/>
    <property type="match status" value="1"/>
</dbReference>
<dbReference type="InterPro" id="IPR050291">
    <property type="entry name" value="CDF_Transporter"/>
</dbReference>
<dbReference type="GO" id="GO:0006882">
    <property type="term" value="P:intracellular zinc ion homeostasis"/>
    <property type="evidence" value="ECO:0007669"/>
    <property type="project" value="TreeGrafter"/>
</dbReference>
<organism evidence="9">
    <name type="scientific">mine drainage metagenome</name>
    <dbReference type="NCBI Taxonomy" id="410659"/>
    <lineage>
        <taxon>unclassified sequences</taxon>
        <taxon>metagenomes</taxon>
        <taxon>ecological metagenomes</taxon>
    </lineage>
</organism>